<reference evidence="3" key="1">
    <citation type="submission" date="2010-06" db="EMBL/GenBank/DDBJ databases">
        <authorList>
            <person name="Jiang H."/>
            <person name="Abraham K."/>
            <person name="Ali S."/>
            <person name="Alsbrooks S.L."/>
            <person name="Anim B.N."/>
            <person name="Anosike U.S."/>
            <person name="Attaway T."/>
            <person name="Bandaranaike D.P."/>
            <person name="Battles P.K."/>
            <person name="Bell S.N."/>
            <person name="Bell A.V."/>
            <person name="Beltran B."/>
            <person name="Bickham C."/>
            <person name="Bustamante Y."/>
            <person name="Caleb T."/>
            <person name="Canada A."/>
            <person name="Cardenas V."/>
            <person name="Carter K."/>
            <person name="Chacko J."/>
            <person name="Chandrabose M.N."/>
            <person name="Chavez D."/>
            <person name="Chavez A."/>
            <person name="Chen L."/>
            <person name="Chu H.-S."/>
            <person name="Claassen K.J."/>
            <person name="Cockrell R."/>
            <person name="Collins M."/>
            <person name="Cooper J.A."/>
            <person name="Cree A."/>
            <person name="Curry S.M."/>
            <person name="Da Y."/>
            <person name="Dao M.D."/>
            <person name="Das B."/>
            <person name="Davila M.-L."/>
            <person name="Davy-Carroll L."/>
            <person name="Denson S."/>
            <person name="Dinh H."/>
            <person name="Ebong V.E."/>
            <person name="Edwards J.R."/>
            <person name="Egan A."/>
            <person name="El-Daye J."/>
            <person name="Escobedo L."/>
            <person name="Fernandez S."/>
            <person name="Fernando P.R."/>
            <person name="Flagg N."/>
            <person name="Forbes L.D."/>
            <person name="Fowler R.G."/>
            <person name="Fu Q."/>
            <person name="Gabisi R.A."/>
            <person name="Ganer J."/>
            <person name="Garbino Pronczuk A."/>
            <person name="Garcia R.M."/>
            <person name="Garner T."/>
            <person name="Garrett T.E."/>
            <person name="Gonzalez D.A."/>
            <person name="Hamid H."/>
            <person name="Hawkins E.S."/>
            <person name="Hirani K."/>
            <person name="Hogues M.E."/>
            <person name="Hollins B."/>
            <person name="Hsiao C.-H."/>
            <person name="Jabil R."/>
            <person name="James M.L."/>
            <person name="Jhangiani S.N."/>
            <person name="Johnson B."/>
            <person name="Johnson Q."/>
            <person name="Joshi V."/>
            <person name="Kalu J.B."/>
            <person name="Kam C."/>
            <person name="Kashfia A."/>
            <person name="Keebler J."/>
            <person name="Kisamo H."/>
            <person name="Kovar C.L."/>
            <person name="Lago L.A."/>
            <person name="Lai C.-Y."/>
            <person name="Laidlaw J."/>
            <person name="Lara F."/>
            <person name="Le T.-K."/>
            <person name="Lee S.L."/>
            <person name="Legall F.H."/>
            <person name="Lemon S.J."/>
            <person name="Lewis L.R."/>
            <person name="Li B."/>
            <person name="Liu Y."/>
            <person name="Liu Y.-S."/>
            <person name="Lopez J."/>
            <person name="Lozado R.J."/>
            <person name="Lu J."/>
            <person name="Madu R.C."/>
            <person name="Maheshwari M."/>
            <person name="Maheshwari R."/>
            <person name="Malloy K."/>
            <person name="Martinez E."/>
            <person name="Mathew T."/>
            <person name="Mercado I.C."/>
            <person name="Mercado C."/>
            <person name="Meyer B."/>
            <person name="Montgomery K."/>
            <person name="Morgan M.B."/>
            <person name="Munidasa M."/>
            <person name="Nazareth L.V."/>
            <person name="Nelson J."/>
            <person name="Ng B.M."/>
            <person name="Nguyen N.B."/>
            <person name="Nguyen P.Q."/>
            <person name="Nguyen T."/>
            <person name="Obregon M."/>
            <person name="Okwuonu G.O."/>
            <person name="Onwere C.G."/>
            <person name="Orozco G."/>
            <person name="Parra A."/>
            <person name="Patel S."/>
            <person name="Patil S."/>
            <person name="Perez A."/>
            <person name="Perez Y."/>
            <person name="Pham C."/>
            <person name="Primus E.L."/>
            <person name="Pu L.-L."/>
            <person name="Puazo M."/>
            <person name="Qin X."/>
            <person name="Quiroz J.B."/>
            <person name="Reese J."/>
            <person name="Richards S."/>
            <person name="Rives C.M."/>
            <person name="Robberts R."/>
            <person name="Ruiz S.J."/>
            <person name="Ruiz M.J."/>
            <person name="Santibanez J."/>
            <person name="Schneider B.W."/>
            <person name="Sisson I."/>
            <person name="Smith M."/>
            <person name="Sodergren E."/>
            <person name="Song X.-Z."/>
            <person name="Song B.B."/>
            <person name="Summersgill H."/>
            <person name="Thelus R."/>
            <person name="Thornton R.D."/>
            <person name="Trejos Z.Y."/>
            <person name="Usmani K."/>
            <person name="Vattathil S."/>
            <person name="Villasana D."/>
            <person name="Walker D.L."/>
            <person name="Wang S."/>
            <person name="Wang K."/>
            <person name="White C.S."/>
            <person name="Williams A.C."/>
            <person name="Williamson J."/>
            <person name="Wilson K."/>
            <person name="Woghiren I.O."/>
            <person name="Woodworth J.R."/>
            <person name="Worley K.C."/>
            <person name="Wright R.A."/>
            <person name="Wu W."/>
            <person name="Young L."/>
            <person name="Zhang L."/>
            <person name="Zhang J."/>
            <person name="Zhu Y."/>
            <person name="Muzny D.M."/>
            <person name="Weinstock G."/>
            <person name="Gibbs R.A."/>
        </authorList>
    </citation>
    <scope>NUCLEOTIDE SEQUENCE [LARGE SCALE GENOMIC DNA]</scope>
    <source>
        <strain evidence="3">LSR1</strain>
    </source>
</reference>
<dbReference type="Proteomes" id="UP000007819">
    <property type="component" value="Chromosome A2"/>
</dbReference>
<dbReference type="AlphaFoldDB" id="A0A8R2D1V5"/>
<dbReference type="OrthoDB" id="6595561at2759"/>
<protein>
    <submittedName>
        <fullName evidence="2">Uncharacterized protein</fullName>
    </submittedName>
</protein>
<proteinExistence type="predicted"/>
<evidence type="ECO:0000313" key="3">
    <source>
        <dbReference type="Proteomes" id="UP000007819"/>
    </source>
</evidence>
<sequence>MNILSTLFIMVFSIMQVKSEDVLFDSSDCQTKCPIRRQTIRSYPPGTALFVGDECVCGRAQETIYEYVPPVVQPVGNVEIPVGFKLKTNDRRSNNRVMGNYGSLVFSGSVQILNLLSIKNDDIYKGCCDRKPSNPSSDKLKMNKPVVNLTTTISGFNVKSTTPSDVEKCTDKDVLIITEPVLQNALTTGLSDVASENIVTDESDLSDKSESPVTLTSLDVEIQTSTVNAQQNENCTTTNDSTTSTKKIVTRNERNDVSQTTTVNAQQNENCTTTNDSTTSTKKIVTRNDRNAVLGATNNNYSYRSNKPDLEILIINSNTINLNNQQRFR</sequence>
<keyword evidence="3" id="KW-1185">Reference proteome</keyword>
<keyword evidence="1" id="KW-0732">Signal</keyword>
<feature type="chain" id="PRO_5035800375" evidence="1">
    <location>
        <begin position="20"/>
        <end position="329"/>
    </location>
</feature>
<dbReference type="KEGG" id="api:107882794"/>
<organism evidence="2 3">
    <name type="scientific">Acyrthosiphon pisum</name>
    <name type="common">Pea aphid</name>
    <dbReference type="NCBI Taxonomy" id="7029"/>
    <lineage>
        <taxon>Eukaryota</taxon>
        <taxon>Metazoa</taxon>
        <taxon>Ecdysozoa</taxon>
        <taxon>Arthropoda</taxon>
        <taxon>Hexapoda</taxon>
        <taxon>Insecta</taxon>
        <taxon>Pterygota</taxon>
        <taxon>Neoptera</taxon>
        <taxon>Paraneoptera</taxon>
        <taxon>Hemiptera</taxon>
        <taxon>Sternorrhyncha</taxon>
        <taxon>Aphidomorpha</taxon>
        <taxon>Aphidoidea</taxon>
        <taxon>Aphididae</taxon>
        <taxon>Macrosiphini</taxon>
        <taxon>Acyrthosiphon</taxon>
    </lineage>
</organism>
<evidence type="ECO:0000313" key="2">
    <source>
        <dbReference type="EnsemblMetazoa" id="XP_016657213.1"/>
    </source>
</evidence>
<evidence type="ECO:0000256" key="1">
    <source>
        <dbReference type="SAM" id="SignalP"/>
    </source>
</evidence>
<dbReference type="EnsemblMetazoa" id="XM_016801724.2">
    <property type="protein sequence ID" value="XP_016657213.1"/>
    <property type="gene ID" value="LOC107882794"/>
</dbReference>
<reference evidence="2" key="2">
    <citation type="submission" date="2022-06" db="UniProtKB">
        <authorList>
            <consortium name="EnsemblMetazoa"/>
        </authorList>
    </citation>
    <scope>IDENTIFICATION</scope>
</reference>
<name>A0A8R2D1V5_ACYPI</name>
<feature type="signal peptide" evidence="1">
    <location>
        <begin position="1"/>
        <end position="19"/>
    </location>
</feature>
<dbReference type="RefSeq" id="XP_016657213.1">
    <property type="nucleotide sequence ID" value="XM_016801724.2"/>
</dbReference>
<dbReference type="GeneID" id="107882794"/>
<accession>A0A8R2D1V5</accession>